<dbReference type="AlphaFoldDB" id="A0A2T8IM40"/>
<dbReference type="Proteomes" id="UP000243499">
    <property type="component" value="Chromosome 5"/>
</dbReference>
<sequence>MAGSRSGTTGEGLVACAAQAPSVERAAYTGRAAGAANARCSHVSSHVSKRAVPQGSGRGGGSSAQCGMWMLRVRGDGACGVRARQDAEAWEETATRAARVAATEAAATRAAEVELLAAVVAATAAQRHAAAEATREALEAMEAEAARTAERERQAAVVAEATAAAAATLRLEAIDSEADAQMALQTPNVQAVLQACERGWRSRGSASSPRTTGAWRWSATGSGGCTALAVTGGWTATATPTSTPSSTATSTLHGTADASRHSARQLLLGTMKLSTGEIVLGTTEALVEVSAVAAGERHISAGHREL</sequence>
<reference evidence="2" key="1">
    <citation type="submission" date="2018-04" db="EMBL/GenBank/DDBJ databases">
        <title>WGS assembly of Panicum hallii.</title>
        <authorList>
            <person name="Lovell J."/>
            <person name="Jenkins J."/>
            <person name="Lowry D."/>
            <person name="Mamidi S."/>
            <person name="Sreedasyam A."/>
            <person name="Weng X."/>
            <person name="Barry K."/>
            <person name="Bonette J."/>
            <person name="Campitelli B."/>
            <person name="Daum C."/>
            <person name="Gordon S."/>
            <person name="Gould B."/>
            <person name="Lipzen A."/>
            <person name="Macqueen A."/>
            <person name="Palacio-Mejia J."/>
            <person name="Plott C."/>
            <person name="Shakirov E."/>
            <person name="Shu S."/>
            <person name="Yoshinaga Y."/>
            <person name="Zane M."/>
            <person name="Rokhsar D."/>
            <person name="Grimwood J."/>
            <person name="Schmutz J."/>
            <person name="Juenger T."/>
        </authorList>
    </citation>
    <scope>NUCLEOTIDE SEQUENCE [LARGE SCALE GENOMIC DNA]</scope>
    <source>
        <strain evidence="2">FIL2</strain>
    </source>
</reference>
<dbReference type="EMBL" id="CM008050">
    <property type="protein sequence ID" value="PVH38737.1"/>
    <property type="molecule type" value="Genomic_DNA"/>
</dbReference>
<evidence type="ECO:0000313" key="2">
    <source>
        <dbReference type="EMBL" id="PVH38737.1"/>
    </source>
</evidence>
<protein>
    <submittedName>
        <fullName evidence="2">Uncharacterized protein</fullName>
    </submittedName>
</protein>
<evidence type="ECO:0000256" key="1">
    <source>
        <dbReference type="SAM" id="MobiDB-lite"/>
    </source>
</evidence>
<dbReference type="Gramene" id="PVH38737">
    <property type="protein sequence ID" value="PVH38737"/>
    <property type="gene ID" value="PAHAL_5G338400"/>
</dbReference>
<name>A0A2T8IM40_9POAL</name>
<feature type="compositionally biased region" description="Low complexity" evidence="1">
    <location>
        <begin position="237"/>
        <end position="251"/>
    </location>
</feature>
<gene>
    <name evidence="2" type="ORF">PAHAL_5G338400</name>
</gene>
<proteinExistence type="predicted"/>
<feature type="region of interest" description="Disordered" evidence="1">
    <location>
        <begin position="237"/>
        <end position="257"/>
    </location>
</feature>
<organism evidence="2">
    <name type="scientific">Panicum hallii</name>
    <dbReference type="NCBI Taxonomy" id="206008"/>
    <lineage>
        <taxon>Eukaryota</taxon>
        <taxon>Viridiplantae</taxon>
        <taxon>Streptophyta</taxon>
        <taxon>Embryophyta</taxon>
        <taxon>Tracheophyta</taxon>
        <taxon>Spermatophyta</taxon>
        <taxon>Magnoliopsida</taxon>
        <taxon>Liliopsida</taxon>
        <taxon>Poales</taxon>
        <taxon>Poaceae</taxon>
        <taxon>PACMAD clade</taxon>
        <taxon>Panicoideae</taxon>
        <taxon>Panicodae</taxon>
        <taxon>Paniceae</taxon>
        <taxon>Panicinae</taxon>
        <taxon>Panicum</taxon>
        <taxon>Panicum sect. Panicum</taxon>
    </lineage>
</organism>
<accession>A0A2T8IM40</accession>